<dbReference type="Proteomes" id="UP000196052">
    <property type="component" value="Unassembled WGS sequence"/>
</dbReference>
<dbReference type="EMBL" id="NFDE01000053">
    <property type="protein sequence ID" value="OTX88192.1"/>
    <property type="molecule type" value="Genomic_DNA"/>
</dbReference>
<protein>
    <submittedName>
        <fullName evidence="6">Fuculose phosphate aldolase</fullName>
        <ecNumber evidence="7 13">4.1.2.17</ecNumber>
    </submittedName>
    <submittedName>
        <fullName evidence="12">L-fuculose 1-phosphate aldolase</fullName>
    </submittedName>
    <submittedName>
        <fullName evidence="13">L-fuculose-phosphate aldolase</fullName>
    </submittedName>
    <submittedName>
        <fullName evidence="11">L-ribulose-5-phosphate 4-epimerase</fullName>
    </submittedName>
</protein>
<evidence type="ECO:0000313" key="18">
    <source>
        <dbReference type="Proteomes" id="UP000196052"/>
    </source>
</evidence>
<dbReference type="Proteomes" id="UP000223311">
    <property type="component" value="Unassembled WGS sequence"/>
</dbReference>
<evidence type="ECO:0000313" key="14">
    <source>
        <dbReference type="EMBL" id="TKI96271.1"/>
    </source>
</evidence>
<reference evidence="20 21" key="10">
    <citation type="submission" date="2017-09" db="EMBL/GenBank/DDBJ databases">
        <title>Large-scale bioinformatics analysis of Bacillus genomes uncovers conserved roles of natural products in bacterial physiology.</title>
        <authorList>
            <consortium name="Agbiome Team Llc"/>
            <person name="Bleich R.M."/>
            <person name="Grubbs K.J."/>
            <person name="Santa Maria K.C."/>
            <person name="Allen S.E."/>
            <person name="Farag S."/>
            <person name="Shank E.A."/>
            <person name="Bowers A."/>
        </authorList>
    </citation>
    <scope>NUCLEOTIDE SEQUENCE [LARGE SCALE GENOMIC DNA]</scope>
    <source>
        <strain evidence="8 20">AFS010764</strain>
        <strain evidence="10 22">AFS032503</strain>
        <strain evidence="9 21">AFS080080</strain>
    </source>
</reference>
<evidence type="ECO:0000313" key="8">
    <source>
        <dbReference type="EMBL" id="PEM55979.1"/>
    </source>
</evidence>
<reference evidence="5" key="3">
    <citation type="submission" date="2015-04" db="EMBL/GenBank/DDBJ databases">
        <authorList>
            <person name="Syromyatnikov M.Y."/>
            <person name="Popov V.N."/>
        </authorList>
    </citation>
    <scope>NUCLEOTIDE SEQUENCE</scope>
    <source>
        <strain evidence="5">B4147</strain>
    </source>
</reference>
<evidence type="ECO:0000313" key="17">
    <source>
        <dbReference type="Proteomes" id="UP000194945"/>
    </source>
</evidence>
<feature type="domain" description="Class II aldolase/adducin N-terminal" evidence="4">
    <location>
        <begin position="8"/>
        <end position="184"/>
    </location>
</feature>
<evidence type="ECO:0000313" key="10">
    <source>
        <dbReference type="EMBL" id="PHG24936.1"/>
    </source>
</evidence>
<evidence type="ECO:0000313" key="15">
    <source>
        <dbReference type="Proteomes" id="UP000035350"/>
    </source>
</evidence>
<evidence type="ECO:0000256" key="1">
    <source>
        <dbReference type="ARBA" id="ARBA00004921"/>
    </source>
</evidence>
<keyword evidence="3 7" id="KW-0456">Lyase</keyword>
<evidence type="ECO:0000313" key="11">
    <source>
        <dbReference type="EMBL" id="SCB82896.1"/>
    </source>
</evidence>
<dbReference type="GeneID" id="301200050"/>
<evidence type="ECO:0000313" key="24">
    <source>
        <dbReference type="Proteomes" id="UP000306037"/>
    </source>
</evidence>
<dbReference type="Proteomes" id="UP000183507">
    <property type="component" value="Unassembled WGS sequence"/>
</dbReference>
<dbReference type="EMBL" id="NUFG01000017">
    <property type="protein sequence ID" value="PEK21171.1"/>
    <property type="molecule type" value="Genomic_DNA"/>
</dbReference>
<reference evidence="12" key="7">
    <citation type="submission" date="2016-10" db="EMBL/GenBank/DDBJ databases">
        <authorList>
            <person name="de Groot N.N."/>
        </authorList>
    </citation>
    <scope>NUCLEOTIDE SEQUENCE [LARGE SCALE GENOMIC DNA]</scope>
    <source>
        <strain evidence="12">KPR-7A</strain>
    </source>
</reference>
<accession>A0A0G8C3H4</accession>
<dbReference type="EMBL" id="SZOM01000027">
    <property type="protein sequence ID" value="TKH18913.1"/>
    <property type="molecule type" value="Genomic_DNA"/>
</dbReference>
<organism evidence="5 15">
    <name type="scientific">Bacillus wiedmannii</name>
    <dbReference type="NCBI Taxonomy" id="1890302"/>
    <lineage>
        <taxon>Bacteria</taxon>
        <taxon>Bacillati</taxon>
        <taxon>Bacillota</taxon>
        <taxon>Bacilli</taxon>
        <taxon>Bacillales</taxon>
        <taxon>Bacillaceae</taxon>
        <taxon>Bacillus</taxon>
        <taxon>Bacillus cereus group</taxon>
    </lineage>
</organism>
<comment type="pathway">
    <text evidence="1">Carbohydrate degradation.</text>
</comment>
<dbReference type="GO" id="GO:0005829">
    <property type="term" value="C:cytosol"/>
    <property type="evidence" value="ECO:0007669"/>
    <property type="project" value="TreeGrafter"/>
</dbReference>
<reference evidence="16" key="8">
    <citation type="submission" date="2016-10" db="EMBL/GenBank/DDBJ databases">
        <authorList>
            <person name="Varghese N."/>
        </authorList>
    </citation>
    <scope>NUCLEOTIDE SEQUENCE [LARGE SCALE GENOMIC DNA]</scope>
    <source>
        <strain evidence="16">KPR-7A</strain>
    </source>
</reference>
<dbReference type="EMBL" id="NUUI01000002">
    <property type="protein sequence ID" value="PHG24936.1"/>
    <property type="molecule type" value="Genomic_DNA"/>
</dbReference>
<dbReference type="EMBL" id="NVGE01000011">
    <property type="protein sequence ID" value="PFZ31816.1"/>
    <property type="molecule type" value="Genomic_DNA"/>
</dbReference>
<evidence type="ECO:0000313" key="12">
    <source>
        <dbReference type="EMBL" id="SDE00058.1"/>
    </source>
</evidence>
<evidence type="ECO:0000313" key="16">
    <source>
        <dbReference type="Proteomes" id="UP000183507"/>
    </source>
</evidence>
<dbReference type="Proteomes" id="UP000305222">
    <property type="component" value="Unassembled WGS sequence"/>
</dbReference>
<dbReference type="Proteomes" id="UP000035350">
    <property type="component" value="Unassembled WGS sequence"/>
</dbReference>
<dbReference type="EMBL" id="LCYN01000030">
    <property type="protein sequence ID" value="KKZ93651.1"/>
    <property type="molecule type" value="Genomic_DNA"/>
</dbReference>
<name>A0A0G8C3H4_9BACI</name>
<accession>A0A2C3YU79</accession>
<dbReference type="InterPro" id="IPR036409">
    <property type="entry name" value="Aldolase_II/adducin_N_sf"/>
</dbReference>
<evidence type="ECO:0000313" key="21">
    <source>
        <dbReference type="Proteomes" id="UP000223311"/>
    </source>
</evidence>
<evidence type="ECO:0000256" key="3">
    <source>
        <dbReference type="ARBA" id="ARBA00023239"/>
    </source>
</evidence>
<dbReference type="Gene3D" id="3.40.225.10">
    <property type="entry name" value="Class II aldolase/adducin N-terminal domain"/>
    <property type="match status" value="1"/>
</dbReference>
<dbReference type="EMBL" id="NUDL01000033">
    <property type="protein sequence ID" value="PEM55979.1"/>
    <property type="molecule type" value="Genomic_DNA"/>
</dbReference>
<dbReference type="PANTHER" id="PTHR22789">
    <property type="entry name" value="FUCULOSE PHOSPHATE ALDOLASE"/>
    <property type="match status" value="1"/>
</dbReference>
<dbReference type="NCBIfam" id="NF005302">
    <property type="entry name" value="PRK06833.1"/>
    <property type="match status" value="1"/>
</dbReference>
<dbReference type="AlphaFoldDB" id="A0A0G8C3H4"/>
<dbReference type="GO" id="GO:0046914">
    <property type="term" value="F:transition metal ion binding"/>
    <property type="evidence" value="ECO:0007669"/>
    <property type="project" value="UniProtKB-ARBA"/>
</dbReference>
<reference evidence="15" key="2">
    <citation type="submission" date="2015-04" db="EMBL/GenBank/DDBJ databases">
        <title>Draft Genome Sequences of Eight Spore-Forming Food Isolates of Bacillus cereus Genome sequencing.</title>
        <authorList>
            <person name="Krawcyk A.O."/>
            <person name="de Jong A."/>
            <person name="Eijlander R.T."/>
            <person name="Berendsen E.M."/>
            <person name="Holsappel S."/>
            <person name="Wells-Bennik M."/>
            <person name="Kuipers O.P."/>
        </authorList>
    </citation>
    <scope>NUCLEOTIDE SEQUENCE [LARGE SCALE GENOMIC DNA]</scope>
    <source>
        <strain evidence="15">B4147</strain>
    </source>
</reference>
<evidence type="ECO:0000313" key="23">
    <source>
        <dbReference type="Proteomes" id="UP000305222"/>
    </source>
</evidence>
<dbReference type="EC" id="4.1.2.17" evidence="7 13"/>
<accession>A0A242Z7G0</accession>
<evidence type="ECO:0000259" key="4">
    <source>
        <dbReference type="SMART" id="SM01007"/>
    </source>
</evidence>
<dbReference type="RefSeq" id="WP_000926561.1">
    <property type="nucleotide sequence ID" value="NZ_CABMIE010000015.1"/>
</dbReference>
<dbReference type="Proteomes" id="UP000220621">
    <property type="component" value="Unassembled WGS sequence"/>
</dbReference>
<dbReference type="EMBL" id="FMBE01000010">
    <property type="protein sequence ID" value="SCB82896.1"/>
    <property type="molecule type" value="Genomic_DNA"/>
</dbReference>
<gene>
    <name evidence="5" type="ORF">B4147_0540</name>
    <name evidence="11" type="ORF">BC05F1_00386</name>
    <name evidence="6" type="ORF">BK730_17040</name>
    <name evidence="8" type="ORF">CN611_12385</name>
    <name evidence="7" type="ORF">CN694_22000</name>
    <name evidence="10" type="ORF">COI74_00760</name>
    <name evidence="9" type="ORF">COL66_11275</name>
    <name evidence="13" type="ORF">FC694_03370</name>
    <name evidence="14" type="ORF">FC699_10920</name>
    <name evidence="12" type="ORF">SAMN04487767_11257</name>
</gene>
<evidence type="ECO:0000313" key="6">
    <source>
        <dbReference type="EMBL" id="OTX88192.1"/>
    </source>
</evidence>
<reference evidence="6 17" key="6">
    <citation type="submission" date="2016-10" db="EMBL/GenBank/DDBJ databases">
        <title>Comparative genomics of Bacillus thuringiensis reveals a path to pathogens against multiple invertebrate hosts.</title>
        <authorList>
            <person name="Zheng J."/>
            <person name="Gao Q."/>
            <person name="Liu H."/>
            <person name="Peng D."/>
            <person name="Ruan L."/>
            <person name="Sun M."/>
        </authorList>
    </citation>
    <scope>NUCLEOTIDE SEQUENCE [LARGE SCALE GENOMIC DNA]</scope>
    <source>
        <strain evidence="6">BGSC 4BK1</strain>
    </source>
</reference>
<dbReference type="Proteomes" id="UP000306037">
    <property type="component" value="Unassembled WGS sequence"/>
</dbReference>
<evidence type="ECO:0000313" key="9">
    <source>
        <dbReference type="EMBL" id="PFZ31816.1"/>
    </source>
</evidence>
<dbReference type="SUPFAM" id="SSF53639">
    <property type="entry name" value="AraD/HMP-PK domain-like"/>
    <property type="match status" value="1"/>
</dbReference>
<evidence type="ECO:0000313" key="5">
    <source>
        <dbReference type="EMBL" id="KKZ93651.1"/>
    </source>
</evidence>
<dbReference type="Proteomes" id="UP000194945">
    <property type="component" value="Unassembled WGS sequence"/>
</dbReference>
<evidence type="ECO:0000313" key="13">
    <source>
        <dbReference type="EMBL" id="TKH18913.1"/>
    </source>
</evidence>
<dbReference type="SMART" id="SM01007">
    <property type="entry name" value="Aldolase_II"/>
    <property type="match status" value="1"/>
</dbReference>
<dbReference type="PATRIC" id="fig|1396.433.peg.3863"/>
<evidence type="ECO:0000313" key="19">
    <source>
        <dbReference type="Proteomes" id="UP000220435"/>
    </source>
</evidence>
<reference evidence="5 15" key="1">
    <citation type="journal article" date="2015" name="Genome Announc.">
        <title>Next-Generation Whole-Genome Sequencing of Eight Strains of Bacillus cereus, Isolated from Food.</title>
        <authorList>
            <person name="Krawczyk A.O."/>
            <person name="de Jong A."/>
            <person name="Eijlander R.T."/>
            <person name="Berendsen E.M."/>
            <person name="Holsappel S."/>
            <person name="Wells-Bennik M.H."/>
            <person name="Kuipers O.P."/>
        </authorList>
    </citation>
    <scope>NUCLEOTIDE SEQUENCE [LARGE SCALE GENOMIC DNA]</scope>
    <source>
        <strain evidence="5 15">B4147</strain>
    </source>
</reference>
<evidence type="ECO:0000313" key="7">
    <source>
        <dbReference type="EMBL" id="PEK21171.1"/>
    </source>
</evidence>
<evidence type="ECO:0000313" key="20">
    <source>
        <dbReference type="Proteomes" id="UP000220621"/>
    </source>
</evidence>
<reference evidence="18" key="4">
    <citation type="submission" date="2016-08" db="EMBL/GenBank/DDBJ databases">
        <authorList>
            <person name="Loux V."/>
            <person name="Rue O."/>
        </authorList>
    </citation>
    <scope>NUCLEOTIDE SEQUENCE [LARGE SCALE GENOMIC DNA]</scope>
    <source>
        <strain evidence="18">INRA Bc05-F1</strain>
    </source>
</reference>
<sequence length="213" mass="23641">MLLQKEREEIVAYGKKMISSGLTKGTGGNISIFNREQGLVAISPSGLEYYETKPEDVVILNLDGEVVEGERKPSSELDMHLIYYRNREDINALVHTHSPYAKTIASLGWELPAVSYLIAFAGPNVRCAPYETFGTKQLADAAFEGMIDRRAVLLENHGLIAGANNIKMAFTVAEEIEFCAQIYYQTKSVGEPKLLPEDEMANLAKKFEGYGQQ</sequence>
<proteinExistence type="predicted"/>
<dbReference type="InterPro" id="IPR050197">
    <property type="entry name" value="Aldolase_class_II_sugar_metab"/>
</dbReference>
<dbReference type="InterPro" id="IPR001303">
    <property type="entry name" value="Aldolase_II/adducin_N"/>
</dbReference>
<dbReference type="EMBL" id="FMZR01000012">
    <property type="protein sequence ID" value="SDE00058.1"/>
    <property type="molecule type" value="Genomic_DNA"/>
</dbReference>
<dbReference type="GO" id="GO:0019323">
    <property type="term" value="P:pentose catabolic process"/>
    <property type="evidence" value="ECO:0007669"/>
    <property type="project" value="TreeGrafter"/>
</dbReference>
<evidence type="ECO:0000313" key="22">
    <source>
        <dbReference type="Proteomes" id="UP000225062"/>
    </source>
</evidence>
<evidence type="ECO:0000256" key="2">
    <source>
        <dbReference type="ARBA" id="ARBA00022723"/>
    </source>
</evidence>
<dbReference type="PANTHER" id="PTHR22789:SF0">
    <property type="entry name" value="3-OXO-TETRONATE 4-PHOSPHATE DECARBOXYLASE-RELATED"/>
    <property type="match status" value="1"/>
</dbReference>
<dbReference type="Pfam" id="PF00596">
    <property type="entry name" value="Aldolase_II"/>
    <property type="match status" value="1"/>
</dbReference>
<reference evidence="7 19" key="9">
    <citation type="submission" date="2017-09" db="EMBL/GenBank/DDBJ databases">
        <title>Large-scale bioinformatics analysis of Bacillus genomes uncovers conserved roles of natural products in bacterial physiology.</title>
        <authorList>
            <consortium name="Agbiome Team Llc"/>
            <person name="Bleich R.M."/>
            <person name="Kirk G.J."/>
            <person name="Santa Maria K.C."/>
            <person name="Allen S.E."/>
            <person name="Farag S."/>
            <person name="Shank E.A."/>
            <person name="Bowers A."/>
        </authorList>
    </citation>
    <scope>NUCLEOTIDE SEQUENCE [LARGE SCALE GENOMIC DNA]</scope>
    <source>
        <strain evidence="7 19">AFS000414</strain>
    </source>
</reference>
<reference evidence="11" key="5">
    <citation type="submission" date="2016-08" db="EMBL/GenBank/DDBJ databases">
        <authorList>
            <person name="Seilhamer J.J."/>
        </authorList>
    </citation>
    <scope>NUCLEOTIDE SEQUENCE [LARGE SCALE GENOMIC DNA]</scope>
    <source>
        <strain evidence="11">INRA Bc05-F1</strain>
    </source>
</reference>
<reference evidence="23 24" key="11">
    <citation type="journal article" date="2019" name="Environ. Microbiol.">
        <title>An active ?-lactamase is a part of an orchestrated cell wall stress resistance network of Bacillus subtilis and related rhizosphere species.</title>
        <authorList>
            <person name="Bucher T."/>
            <person name="Keren-Paz A."/>
            <person name="Hausser J."/>
            <person name="Olender T."/>
            <person name="Cytryn E."/>
            <person name="Kolodkin-Gal I."/>
        </authorList>
    </citation>
    <scope>NUCLEOTIDE SEQUENCE [LARGE SCALE GENOMIC DNA]</scope>
    <source>
        <strain evidence="14 23">I5</strain>
        <strain evidence="13 24">I71</strain>
    </source>
</reference>
<dbReference type="Proteomes" id="UP000225062">
    <property type="component" value="Unassembled WGS sequence"/>
</dbReference>
<dbReference type="FunFam" id="3.40.225.10:FF:000005">
    <property type="entry name" value="L-fuculose phosphate aldolase"/>
    <property type="match status" value="1"/>
</dbReference>
<dbReference type="Proteomes" id="UP000220435">
    <property type="component" value="Unassembled WGS sequence"/>
</dbReference>
<dbReference type="GO" id="GO:0008738">
    <property type="term" value="F:L-fuculose-phosphate aldolase activity"/>
    <property type="evidence" value="ECO:0007669"/>
    <property type="project" value="UniProtKB-EC"/>
</dbReference>
<keyword evidence="2" id="KW-0479">Metal-binding</keyword>
<dbReference type="EMBL" id="SZON01000382">
    <property type="protein sequence ID" value="TKI96271.1"/>
    <property type="molecule type" value="Genomic_DNA"/>
</dbReference>